<organism evidence="2 3">
    <name type="scientific">Lepraria finkii</name>
    <dbReference type="NCBI Taxonomy" id="1340010"/>
    <lineage>
        <taxon>Eukaryota</taxon>
        <taxon>Fungi</taxon>
        <taxon>Dikarya</taxon>
        <taxon>Ascomycota</taxon>
        <taxon>Pezizomycotina</taxon>
        <taxon>Lecanoromycetes</taxon>
        <taxon>OSLEUM clade</taxon>
        <taxon>Lecanoromycetidae</taxon>
        <taxon>Lecanorales</taxon>
        <taxon>Lecanorineae</taxon>
        <taxon>Stereocaulaceae</taxon>
        <taxon>Lepraria</taxon>
    </lineage>
</organism>
<dbReference type="Pfam" id="PF01928">
    <property type="entry name" value="CYTH"/>
    <property type="match status" value="1"/>
</dbReference>
<dbReference type="Gene3D" id="2.40.320.10">
    <property type="entry name" value="Hypothetical Protein Pfu-838710-001"/>
    <property type="match status" value="1"/>
</dbReference>
<evidence type="ECO:0000313" key="2">
    <source>
        <dbReference type="EMBL" id="KAL2057375.1"/>
    </source>
</evidence>
<dbReference type="InterPro" id="IPR033469">
    <property type="entry name" value="CYTH-like_dom_sf"/>
</dbReference>
<dbReference type="InterPro" id="IPR039582">
    <property type="entry name" value="THTPA"/>
</dbReference>
<accession>A0ABR4BI89</accession>
<feature type="domain" description="CYTH" evidence="1">
    <location>
        <begin position="4"/>
        <end position="177"/>
    </location>
</feature>
<keyword evidence="3" id="KW-1185">Reference proteome</keyword>
<reference evidence="2 3" key="1">
    <citation type="submission" date="2024-09" db="EMBL/GenBank/DDBJ databases">
        <title>Rethinking Asexuality: The Enigmatic Case of Functional Sexual Genes in Lepraria (Stereocaulaceae).</title>
        <authorList>
            <person name="Doellman M."/>
            <person name="Sun Y."/>
            <person name="Barcenas-Pena A."/>
            <person name="Lumbsch H.T."/>
            <person name="Grewe F."/>
        </authorList>
    </citation>
    <scope>NUCLEOTIDE SEQUENCE [LARGE SCALE GENOMIC DNA]</scope>
    <source>
        <strain evidence="2 3">Grewe 0041</strain>
    </source>
</reference>
<dbReference type="InterPro" id="IPR023577">
    <property type="entry name" value="CYTH_domain"/>
</dbReference>
<dbReference type="Proteomes" id="UP001590951">
    <property type="component" value="Unassembled WGS sequence"/>
</dbReference>
<comment type="caution">
    <text evidence="2">The sequence shown here is derived from an EMBL/GenBank/DDBJ whole genome shotgun (WGS) entry which is preliminary data.</text>
</comment>
<dbReference type="PANTHER" id="PTHR14586">
    <property type="entry name" value="THIAMINE-TRIPHOSPHATASE"/>
    <property type="match status" value="1"/>
</dbReference>
<dbReference type="EMBL" id="JBHFEH010000005">
    <property type="protein sequence ID" value="KAL2057375.1"/>
    <property type="molecule type" value="Genomic_DNA"/>
</dbReference>
<gene>
    <name evidence="2" type="ORF">ABVK25_002428</name>
</gene>
<name>A0ABR4BI89_9LECA</name>
<sequence length="203" mass="23617">MTLLEIERKFSWKPANFRTLMSNRGCPRFMSAPIVQSKSFRDIYYDSNNKLSSNGLWVRKRLHYGPYASTSTTNAGVWEAKQAMPGSSFTHSTYEETQDTNRILQMISKYIPRCLGREDHFGLKELCQFETFRRSFLADHKFTVVLDETDFGHSTGEVELLAEDAERAHADIDAFLNRYEWFFDCSKPKGKLTAYFEKYPPSK</sequence>
<proteinExistence type="predicted"/>
<protein>
    <recommendedName>
        <fullName evidence="1">CYTH domain-containing protein</fullName>
    </recommendedName>
</protein>
<evidence type="ECO:0000313" key="3">
    <source>
        <dbReference type="Proteomes" id="UP001590951"/>
    </source>
</evidence>
<evidence type="ECO:0000259" key="1">
    <source>
        <dbReference type="Pfam" id="PF01928"/>
    </source>
</evidence>
<dbReference type="PANTHER" id="PTHR14586:SF1">
    <property type="entry name" value="THIAMINE-TRIPHOSPHATASE"/>
    <property type="match status" value="1"/>
</dbReference>
<dbReference type="SUPFAM" id="SSF55154">
    <property type="entry name" value="CYTH-like phosphatases"/>
    <property type="match status" value="1"/>
</dbReference>